<dbReference type="InParanoid" id="A0A6P6XQN0"/>
<dbReference type="SMART" id="SM00164">
    <property type="entry name" value="TBC"/>
    <property type="match status" value="1"/>
</dbReference>
<organism evidence="1 2">
    <name type="scientific">Dermatophagoides pteronyssinus</name>
    <name type="common">European house dust mite</name>
    <dbReference type="NCBI Taxonomy" id="6956"/>
    <lineage>
        <taxon>Eukaryota</taxon>
        <taxon>Metazoa</taxon>
        <taxon>Ecdysozoa</taxon>
        <taxon>Arthropoda</taxon>
        <taxon>Chelicerata</taxon>
        <taxon>Arachnida</taxon>
        <taxon>Acari</taxon>
        <taxon>Acariformes</taxon>
        <taxon>Sarcoptiformes</taxon>
        <taxon>Astigmata</taxon>
        <taxon>Psoroptidia</taxon>
        <taxon>Analgoidea</taxon>
        <taxon>Pyroglyphidae</taxon>
        <taxon>Dermatophagoidinae</taxon>
        <taxon>Dermatophagoides</taxon>
    </lineage>
</organism>
<dbReference type="PANTHER" id="PTHR47219">
    <property type="entry name" value="RAB GTPASE-ACTIVATING PROTEIN 1-LIKE"/>
    <property type="match status" value="1"/>
</dbReference>
<dbReference type="AlphaFoldDB" id="A0A6P6XQN0"/>
<gene>
    <name evidence="2" type="primary">LOC113789720</name>
</gene>
<accession>A0A6P6XQN0</accession>
<dbReference type="KEGG" id="dpte:113789720"/>
<dbReference type="RefSeq" id="XP_027195098.1">
    <property type="nucleotide sequence ID" value="XM_027339297.1"/>
</dbReference>
<dbReference type="InterPro" id="IPR000195">
    <property type="entry name" value="Rab-GAP-TBC_dom"/>
</dbReference>
<keyword evidence="1" id="KW-1185">Reference proteome</keyword>
<dbReference type="InterPro" id="IPR035969">
    <property type="entry name" value="Rab-GAP_TBC_sf"/>
</dbReference>
<dbReference type="Proteomes" id="UP000515146">
    <property type="component" value="Unplaced"/>
</dbReference>
<dbReference type="InterPro" id="IPR011993">
    <property type="entry name" value="PH-like_dom_sf"/>
</dbReference>
<evidence type="ECO:0000313" key="2">
    <source>
        <dbReference type="RefSeq" id="XP_027195098.1"/>
    </source>
</evidence>
<dbReference type="InterPro" id="IPR050302">
    <property type="entry name" value="Rab_GAP_TBC_domain"/>
</dbReference>
<sequence length="924" mass="107952">MNQISNISGNNNKNKNVRQLRKKSKDNDVLQGYLLIHSNIQQEQSSPLVNLRKKRWFVFNKENGKLYYYRTREDLFPLGEIDINQSSFILANPTTGVDTFRFEIRSGLKQFMLEANTPTEGFHWVRMLQHYRQSYFQQLAEPLTDRSDKSYFSVTVKSAITDESDGSNFNQSCDINAVDLNSQNKVLNEQIVKPKQKFPNLSIQKRTQSLPPAEREQQLSVPISNNNQNNDYRRPSRLFGGMFSSKPNKQLVNNIHDDSSKDTETDCPQCKRSNGSLIALRHDKMALEDEVKTNREVIKILQEQLRIFNQNEKPSNCSNTDDPRCDDIIALKIKLNTMAKENEKLRQENSTLSTTKQVLEEMLESRDRSLVSLTHEVYDLECKNSRMQTHAELEREFIQDEVPRKLKQKIEQLEDTAIAFEQQNYFLNKEIIELNEIRRILEIKHKQSEAKLCEVEAKSSQIQSKLLSLLKEINHCIQDEERCQKEEFHGIESSSSNSFVNNESVKQLVSRLLEESSLDIPLSWKPGNRSRAGWSNQSTSNSICGTDYDELGFYHHDNERPRCYDFVLDPDKSEITWRSKWDHFMSNLTNHGEIPIGNFELKQMIRLGVPQDYRCKIWRSLIHQRVKDLKTKLGDDYYESLLRNRSKLGSQNKVLDPSAKQIELDLLRTLPNNRHFENLESDGIERLRRVLLAYSLHNPSVGYCQGLNRLAAVALLFMPEEDSFWCLVAIVETIMPKDYYGRNLLGAHVDQYVLRDLITDKLPQLSQHMDHHHIEISLFAWFLTIFVDNVPVFVYLHIWDVFLHEGSKVLFRFALAILRLHESELLQMTDSASMNQFLRTLDERQFNLQRLSDIAFRELNPFPSRLVRSKRTHYTSLVTDELRKIDDFRHTLNNDQSKNEQSQSEKLKPKENLQQSSFDDNESD</sequence>
<dbReference type="SUPFAM" id="SSF50729">
    <property type="entry name" value="PH domain-like"/>
    <property type="match status" value="1"/>
</dbReference>
<name>A0A6P6XQN0_DERPT</name>
<dbReference type="PANTHER" id="PTHR47219:SF20">
    <property type="entry name" value="TBC1 DOMAIN FAMILY MEMBER 2B"/>
    <property type="match status" value="1"/>
</dbReference>
<dbReference type="FunFam" id="1.10.8.270:FF:000014">
    <property type="entry name" value="Putative TBC1 domain family member 2B"/>
    <property type="match status" value="1"/>
</dbReference>
<dbReference type="Gene3D" id="1.10.8.270">
    <property type="entry name" value="putative rabgap domain of human tbc1 domain family member 14 like domains"/>
    <property type="match status" value="1"/>
</dbReference>
<reference evidence="2" key="1">
    <citation type="submission" date="2025-08" db="UniProtKB">
        <authorList>
            <consortium name="RefSeq"/>
        </authorList>
    </citation>
    <scope>IDENTIFICATION</scope>
    <source>
        <strain evidence="2">Airmid</strain>
    </source>
</reference>
<dbReference type="PROSITE" id="PS50003">
    <property type="entry name" value="PH_DOMAIN"/>
    <property type="match status" value="1"/>
</dbReference>
<dbReference type="GO" id="GO:0031267">
    <property type="term" value="F:small GTPase binding"/>
    <property type="evidence" value="ECO:0007669"/>
    <property type="project" value="TreeGrafter"/>
</dbReference>
<dbReference type="InterPro" id="IPR001849">
    <property type="entry name" value="PH_domain"/>
</dbReference>
<dbReference type="OMA" id="YLDVTNW"/>
<dbReference type="SMART" id="SM00233">
    <property type="entry name" value="PH"/>
    <property type="match status" value="1"/>
</dbReference>
<dbReference type="GO" id="GO:0005096">
    <property type="term" value="F:GTPase activator activity"/>
    <property type="evidence" value="ECO:0007669"/>
    <property type="project" value="TreeGrafter"/>
</dbReference>
<evidence type="ECO:0000313" key="1">
    <source>
        <dbReference type="Proteomes" id="UP000515146"/>
    </source>
</evidence>
<dbReference type="PROSITE" id="PS50086">
    <property type="entry name" value="TBC_RABGAP"/>
    <property type="match status" value="1"/>
</dbReference>
<dbReference type="Pfam" id="PF00566">
    <property type="entry name" value="RabGAP-TBC"/>
    <property type="match status" value="1"/>
</dbReference>
<dbReference type="SUPFAM" id="SSF47923">
    <property type="entry name" value="Ypt/Rab-GAP domain of gyp1p"/>
    <property type="match status" value="2"/>
</dbReference>
<proteinExistence type="predicted"/>
<dbReference type="Gene3D" id="1.10.472.80">
    <property type="entry name" value="Ypt/Rab-GAP domain of gyp1p, domain 3"/>
    <property type="match status" value="1"/>
</dbReference>
<dbReference type="GeneID" id="113789720"/>
<dbReference type="Gene3D" id="2.30.29.30">
    <property type="entry name" value="Pleckstrin-homology domain (PH domain)/Phosphotyrosine-binding domain (PTB)"/>
    <property type="match status" value="1"/>
</dbReference>
<dbReference type="OrthoDB" id="294251at2759"/>
<protein>
    <submittedName>
        <fullName evidence="2">TBC1 domain family member 2B-like</fullName>
    </submittedName>
</protein>